<feature type="non-terminal residue" evidence="1">
    <location>
        <position position="83"/>
    </location>
</feature>
<evidence type="ECO:0000313" key="1">
    <source>
        <dbReference type="EMBL" id="KIK74284.1"/>
    </source>
</evidence>
<evidence type="ECO:0000313" key="2">
    <source>
        <dbReference type="Proteomes" id="UP000054538"/>
    </source>
</evidence>
<dbReference type="EMBL" id="KN829002">
    <property type="protein sequence ID" value="KIK74284.1"/>
    <property type="molecule type" value="Genomic_DNA"/>
</dbReference>
<dbReference type="AlphaFoldDB" id="A0A0D0D2V6"/>
<name>A0A0D0D2V6_9AGAM</name>
<dbReference type="OrthoDB" id="2505969at2759"/>
<keyword evidence="2" id="KW-1185">Reference proteome</keyword>
<dbReference type="HOGENOM" id="CLU_129436_0_0_1"/>
<dbReference type="InParanoid" id="A0A0D0D2V6"/>
<feature type="non-terminal residue" evidence="1">
    <location>
        <position position="1"/>
    </location>
</feature>
<sequence length="83" mass="9496">HKYPNETLISHGYIGCSPLYPSVPISLWTLATFCQSHQTCPRFGIQAQCKVLCHLHSCPYEPYLKTLLSAAYNVYIDILHWVD</sequence>
<protein>
    <recommendedName>
        <fullName evidence="3">CxC1-like cysteine cluster associated with KDZ transposases domain-containing protein</fullName>
    </recommendedName>
</protein>
<reference evidence="2" key="2">
    <citation type="submission" date="2015-01" db="EMBL/GenBank/DDBJ databases">
        <title>Evolutionary Origins and Diversification of the Mycorrhizal Mutualists.</title>
        <authorList>
            <consortium name="DOE Joint Genome Institute"/>
            <consortium name="Mycorrhizal Genomics Consortium"/>
            <person name="Kohler A."/>
            <person name="Kuo A."/>
            <person name="Nagy L.G."/>
            <person name="Floudas D."/>
            <person name="Copeland A."/>
            <person name="Barry K.W."/>
            <person name="Cichocki N."/>
            <person name="Veneault-Fourrey C."/>
            <person name="LaButti K."/>
            <person name="Lindquist E.A."/>
            <person name="Lipzen A."/>
            <person name="Lundell T."/>
            <person name="Morin E."/>
            <person name="Murat C."/>
            <person name="Riley R."/>
            <person name="Ohm R."/>
            <person name="Sun H."/>
            <person name="Tunlid A."/>
            <person name="Henrissat B."/>
            <person name="Grigoriev I.V."/>
            <person name="Hibbett D.S."/>
            <person name="Martin F."/>
        </authorList>
    </citation>
    <scope>NUCLEOTIDE SEQUENCE [LARGE SCALE GENOMIC DNA]</scope>
    <source>
        <strain evidence="2">Ve08.2h10</strain>
    </source>
</reference>
<gene>
    <name evidence="1" type="ORF">PAXRUDRAFT_42563</name>
</gene>
<evidence type="ECO:0008006" key="3">
    <source>
        <dbReference type="Google" id="ProtNLM"/>
    </source>
</evidence>
<proteinExistence type="predicted"/>
<dbReference type="Proteomes" id="UP000054538">
    <property type="component" value="Unassembled WGS sequence"/>
</dbReference>
<reference evidence="1 2" key="1">
    <citation type="submission" date="2014-04" db="EMBL/GenBank/DDBJ databases">
        <authorList>
            <consortium name="DOE Joint Genome Institute"/>
            <person name="Kuo A."/>
            <person name="Kohler A."/>
            <person name="Jargeat P."/>
            <person name="Nagy L.G."/>
            <person name="Floudas D."/>
            <person name="Copeland A."/>
            <person name="Barry K.W."/>
            <person name="Cichocki N."/>
            <person name="Veneault-Fourrey C."/>
            <person name="LaButti K."/>
            <person name="Lindquist E.A."/>
            <person name="Lipzen A."/>
            <person name="Lundell T."/>
            <person name="Morin E."/>
            <person name="Murat C."/>
            <person name="Sun H."/>
            <person name="Tunlid A."/>
            <person name="Henrissat B."/>
            <person name="Grigoriev I.V."/>
            <person name="Hibbett D.S."/>
            <person name="Martin F."/>
            <person name="Nordberg H.P."/>
            <person name="Cantor M.N."/>
            <person name="Hua S.X."/>
        </authorList>
    </citation>
    <scope>NUCLEOTIDE SEQUENCE [LARGE SCALE GENOMIC DNA]</scope>
    <source>
        <strain evidence="1 2">Ve08.2h10</strain>
    </source>
</reference>
<accession>A0A0D0D2V6</accession>
<organism evidence="1 2">
    <name type="scientific">Paxillus rubicundulus Ve08.2h10</name>
    <dbReference type="NCBI Taxonomy" id="930991"/>
    <lineage>
        <taxon>Eukaryota</taxon>
        <taxon>Fungi</taxon>
        <taxon>Dikarya</taxon>
        <taxon>Basidiomycota</taxon>
        <taxon>Agaricomycotina</taxon>
        <taxon>Agaricomycetes</taxon>
        <taxon>Agaricomycetidae</taxon>
        <taxon>Boletales</taxon>
        <taxon>Paxilineae</taxon>
        <taxon>Paxillaceae</taxon>
        <taxon>Paxillus</taxon>
    </lineage>
</organism>